<name>A0A0B8QJS3_LACLL</name>
<proteinExistence type="predicted"/>
<dbReference type="EMBL" id="BBSI01000017">
    <property type="protein sequence ID" value="GAM80060.1"/>
    <property type="molecule type" value="Genomic_DNA"/>
</dbReference>
<sequence length="37" mass="4038">MTSAVVVVSFAIVDAGSFIELSLLAFVNDIAIEFWFD</sequence>
<keyword evidence="1" id="KW-0436">Ligase</keyword>
<dbReference type="Proteomes" id="UP000031847">
    <property type="component" value="Unassembled WGS sequence"/>
</dbReference>
<protein>
    <submittedName>
        <fullName evidence="1">Isoleucyl-tRNA synthetase</fullName>
    </submittedName>
</protein>
<dbReference type="AlphaFoldDB" id="A0A0B8QJS3"/>
<evidence type="ECO:0000313" key="1">
    <source>
        <dbReference type="EMBL" id="GAM80060.1"/>
    </source>
</evidence>
<accession>A0A0B8QJS3</accession>
<gene>
    <name evidence="1" type="ORF">JCM5805K_1168</name>
</gene>
<comment type="caution">
    <text evidence="1">The sequence shown here is derived from an EMBL/GenBank/DDBJ whole genome shotgun (WGS) entry which is preliminary data.</text>
</comment>
<keyword evidence="1" id="KW-0030">Aminoacyl-tRNA synthetase</keyword>
<evidence type="ECO:0000313" key="2">
    <source>
        <dbReference type="Proteomes" id="UP000031847"/>
    </source>
</evidence>
<reference evidence="1 2" key="1">
    <citation type="submission" date="2015-01" db="EMBL/GenBank/DDBJ databases">
        <title>Lactococcus lactis subsp.lactis JCM 5805 whole genome shotgun sequence.</title>
        <authorList>
            <person name="Fujii T."/>
            <person name="Tomita Y."/>
            <person name="Ikushima S."/>
            <person name="Fujiwara D."/>
        </authorList>
    </citation>
    <scope>NUCLEOTIDE SEQUENCE [LARGE SCALE GENOMIC DNA]</scope>
    <source>
        <strain evidence="1 2">JCM 5805</strain>
    </source>
</reference>
<dbReference type="GO" id="GO:0004812">
    <property type="term" value="F:aminoacyl-tRNA ligase activity"/>
    <property type="evidence" value="ECO:0007669"/>
    <property type="project" value="UniProtKB-KW"/>
</dbReference>
<organism evidence="1 2">
    <name type="scientific">Lactococcus lactis subsp. lactis</name>
    <name type="common">Streptococcus lactis</name>
    <dbReference type="NCBI Taxonomy" id="1360"/>
    <lineage>
        <taxon>Bacteria</taxon>
        <taxon>Bacillati</taxon>
        <taxon>Bacillota</taxon>
        <taxon>Bacilli</taxon>
        <taxon>Lactobacillales</taxon>
        <taxon>Streptococcaceae</taxon>
        <taxon>Lactococcus</taxon>
    </lineage>
</organism>